<dbReference type="InterPro" id="IPR032466">
    <property type="entry name" value="Metal_Hydrolase"/>
</dbReference>
<dbReference type="EMBL" id="SJPQ01000001">
    <property type="protein sequence ID" value="TWT91080.1"/>
    <property type="molecule type" value="Genomic_DNA"/>
</dbReference>
<accession>A0A5C5ZV11</accession>
<proteinExistence type="inferred from homology"/>
<dbReference type="InterPro" id="IPR006680">
    <property type="entry name" value="Amidohydro-rel"/>
</dbReference>
<name>A0A5C5ZV11_9BACT</name>
<sequence length="276" mass="31286">MIDAHHHFWSYDSQEYDWITPEMQVLRRDFLPADLRVEAESAGVDGVVSVQARQTVDETRWLLELAANEPLVRGVVGWAPLASDNAADELAPFTDDPKLVGVRHVVQGEPPGFLDGDAFNRGVALLDGLGLAYDLLVFERQLDEAIRFADRHPTTRLVLDHIAKPRIADGEIDAWAGRIGRLAQRENVWCKVSGMVTEADWTAWSPKSLQPYFDTVLEAFGPRRLMFGSDWPVCRVACDYARWAEVVREWAAPLSVEEREWLFDRAACEAYRIIPR</sequence>
<dbReference type="SUPFAM" id="SSF51556">
    <property type="entry name" value="Metallo-dependent hydrolases"/>
    <property type="match status" value="1"/>
</dbReference>
<protein>
    <submittedName>
        <fullName evidence="3">Amidohydrolase</fullName>
    </submittedName>
</protein>
<evidence type="ECO:0000313" key="3">
    <source>
        <dbReference type="EMBL" id="TWT91080.1"/>
    </source>
</evidence>
<dbReference type="InterPro" id="IPR052350">
    <property type="entry name" value="Metallo-dep_Lactonases"/>
</dbReference>
<dbReference type="Pfam" id="PF04909">
    <property type="entry name" value="Amidohydro_2"/>
    <property type="match status" value="1"/>
</dbReference>
<evidence type="ECO:0000313" key="4">
    <source>
        <dbReference type="Proteomes" id="UP000315440"/>
    </source>
</evidence>
<reference evidence="3 4" key="1">
    <citation type="submission" date="2019-02" db="EMBL/GenBank/DDBJ databases">
        <title>Deep-cultivation of Planctomycetes and their phenomic and genomic characterization uncovers novel biology.</title>
        <authorList>
            <person name="Wiegand S."/>
            <person name="Jogler M."/>
            <person name="Boedeker C."/>
            <person name="Pinto D."/>
            <person name="Vollmers J."/>
            <person name="Rivas-Marin E."/>
            <person name="Kohn T."/>
            <person name="Peeters S.H."/>
            <person name="Heuer A."/>
            <person name="Rast P."/>
            <person name="Oberbeckmann S."/>
            <person name="Bunk B."/>
            <person name="Jeske O."/>
            <person name="Meyerdierks A."/>
            <person name="Storesund J.E."/>
            <person name="Kallscheuer N."/>
            <person name="Luecker S."/>
            <person name="Lage O.M."/>
            <person name="Pohl T."/>
            <person name="Merkel B.J."/>
            <person name="Hornburger P."/>
            <person name="Mueller R.-W."/>
            <person name="Bruemmer F."/>
            <person name="Labrenz M."/>
            <person name="Spormann A.M."/>
            <person name="Op Den Camp H."/>
            <person name="Overmann J."/>
            <person name="Amann R."/>
            <person name="Jetten M.S.M."/>
            <person name="Mascher T."/>
            <person name="Medema M.H."/>
            <person name="Devos D.P."/>
            <person name="Kaster A.-K."/>
            <person name="Ovreas L."/>
            <person name="Rohde M."/>
            <person name="Galperin M.Y."/>
            <person name="Jogler C."/>
        </authorList>
    </citation>
    <scope>NUCLEOTIDE SEQUENCE [LARGE SCALE GENOMIC DNA]</scope>
    <source>
        <strain evidence="3 4">Mal64</strain>
    </source>
</reference>
<keyword evidence="4" id="KW-1185">Reference proteome</keyword>
<evidence type="ECO:0000259" key="2">
    <source>
        <dbReference type="Pfam" id="PF04909"/>
    </source>
</evidence>
<dbReference type="Proteomes" id="UP000315440">
    <property type="component" value="Unassembled WGS sequence"/>
</dbReference>
<dbReference type="RefSeq" id="WP_146398501.1">
    <property type="nucleotide sequence ID" value="NZ_SJPQ01000001.1"/>
</dbReference>
<dbReference type="AlphaFoldDB" id="A0A5C5ZV11"/>
<evidence type="ECO:0000256" key="1">
    <source>
        <dbReference type="ARBA" id="ARBA00038310"/>
    </source>
</evidence>
<feature type="domain" description="Amidohydrolase-related" evidence="2">
    <location>
        <begin position="2"/>
        <end position="273"/>
    </location>
</feature>
<gene>
    <name evidence="3" type="ORF">Mal64_14790</name>
</gene>
<organism evidence="3 4">
    <name type="scientific">Pseudobythopirellula maris</name>
    <dbReference type="NCBI Taxonomy" id="2527991"/>
    <lineage>
        <taxon>Bacteria</taxon>
        <taxon>Pseudomonadati</taxon>
        <taxon>Planctomycetota</taxon>
        <taxon>Planctomycetia</taxon>
        <taxon>Pirellulales</taxon>
        <taxon>Lacipirellulaceae</taxon>
        <taxon>Pseudobythopirellula</taxon>
    </lineage>
</organism>
<comment type="similarity">
    <text evidence="1">Belongs to the metallo-dependent hydrolases superfamily.</text>
</comment>
<dbReference type="PANTHER" id="PTHR43569:SF2">
    <property type="entry name" value="AMIDOHYDROLASE-RELATED DOMAIN-CONTAINING PROTEIN"/>
    <property type="match status" value="1"/>
</dbReference>
<comment type="caution">
    <text evidence="3">The sequence shown here is derived from an EMBL/GenBank/DDBJ whole genome shotgun (WGS) entry which is preliminary data.</text>
</comment>
<dbReference type="GO" id="GO:0016787">
    <property type="term" value="F:hydrolase activity"/>
    <property type="evidence" value="ECO:0007669"/>
    <property type="project" value="UniProtKB-KW"/>
</dbReference>
<dbReference type="OrthoDB" id="5450317at2"/>
<keyword evidence="3" id="KW-0378">Hydrolase</keyword>
<dbReference type="PANTHER" id="PTHR43569">
    <property type="entry name" value="AMIDOHYDROLASE"/>
    <property type="match status" value="1"/>
</dbReference>
<dbReference type="Gene3D" id="3.20.20.140">
    <property type="entry name" value="Metal-dependent hydrolases"/>
    <property type="match status" value="1"/>
</dbReference>